<organism evidence="7 8">
    <name type="scientific">Anaeramoeba ignava</name>
    <name type="common">Anaerobic marine amoeba</name>
    <dbReference type="NCBI Taxonomy" id="1746090"/>
    <lineage>
        <taxon>Eukaryota</taxon>
        <taxon>Metamonada</taxon>
        <taxon>Anaeramoebidae</taxon>
        <taxon>Anaeramoeba</taxon>
    </lineage>
</organism>
<dbReference type="Pfam" id="PF00235">
    <property type="entry name" value="Profilin"/>
    <property type="match status" value="1"/>
</dbReference>
<dbReference type="GO" id="GO:0005856">
    <property type="term" value="C:cytoskeleton"/>
    <property type="evidence" value="ECO:0007669"/>
    <property type="project" value="UniProtKB-SubCell"/>
</dbReference>
<dbReference type="OMA" id="SHCHIVA"/>
<dbReference type="EMBL" id="JAPDFW010000065">
    <property type="protein sequence ID" value="KAJ5075444.1"/>
    <property type="molecule type" value="Genomic_DNA"/>
</dbReference>
<proteinExistence type="inferred from homology"/>
<dbReference type="GO" id="GO:0005938">
    <property type="term" value="C:cell cortex"/>
    <property type="evidence" value="ECO:0007669"/>
    <property type="project" value="TreeGrafter"/>
</dbReference>
<keyword evidence="3" id="KW-0963">Cytoplasm</keyword>
<evidence type="ECO:0000256" key="3">
    <source>
        <dbReference type="ARBA" id="ARBA00022490"/>
    </source>
</evidence>
<dbReference type="SUPFAM" id="SSF55770">
    <property type="entry name" value="Profilin (actin-binding protein)"/>
    <property type="match status" value="1"/>
</dbReference>
<dbReference type="PANTHER" id="PTHR11604:SF0">
    <property type="entry name" value="PROFILIN"/>
    <property type="match status" value="1"/>
</dbReference>
<dbReference type="PRINTS" id="PR00392">
    <property type="entry name" value="PROFILIN"/>
</dbReference>
<protein>
    <recommendedName>
        <fullName evidence="6">Profilin</fullName>
    </recommendedName>
</protein>
<comment type="caution">
    <text evidence="7">The sequence shown here is derived from an EMBL/GenBank/DDBJ whole genome shotgun (WGS) entry which is preliminary data.</text>
</comment>
<evidence type="ECO:0000256" key="4">
    <source>
        <dbReference type="ARBA" id="ARBA00023203"/>
    </source>
</evidence>
<dbReference type="PANTHER" id="PTHR11604">
    <property type="entry name" value="PROFILIN"/>
    <property type="match status" value="1"/>
</dbReference>
<accession>A0A9Q0RCT3</accession>
<comment type="subcellular location">
    <subcellularLocation>
        <location evidence="1">Cytoplasm</location>
        <location evidence="1">Cytoskeleton</location>
    </subcellularLocation>
</comment>
<evidence type="ECO:0000256" key="1">
    <source>
        <dbReference type="ARBA" id="ARBA00004245"/>
    </source>
</evidence>
<name>A0A9Q0RCT3_ANAIG</name>
<reference evidence="7" key="1">
    <citation type="submission" date="2022-10" db="EMBL/GenBank/DDBJ databases">
        <title>Novel sulphate-reducing endosymbionts in the free-living metamonad Anaeramoeba.</title>
        <authorList>
            <person name="Jerlstrom-Hultqvist J."/>
            <person name="Cepicka I."/>
            <person name="Gallot-Lavallee L."/>
            <person name="Salas-Leiva D."/>
            <person name="Curtis B.A."/>
            <person name="Zahonova K."/>
            <person name="Pipaliya S."/>
            <person name="Dacks J."/>
            <person name="Roger A.J."/>
        </authorList>
    </citation>
    <scope>NUCLEOTIDE SEQUENCE</scope>
    <source>
        <strain evidence="7">BMAN</strain>
    </source>
</reference>
<dbReference type="Proteomes" id="UP001149090">
    <property type="component" value="Unassembled WGS sequence"/>
</dbReference>
<evidence type="ECO:0000256" key="5">
    <source>
        <dbReference type="ARBA" id="ARBA00023212"/>
    </source>
</evidence>
<dbReference type="SMART" id="SM00392">
    <property type="entry name" value="PROF"/>
    <property type="match status" value="1"/>
</dbReference>
<evidence type="ECO:0000313" key="7">
    <source>
        <dbReference type="EMBL" id="KAJ5075444.1"/>
    </source>
</evidence>
<keyword evidence="4 6" id="KW-0009">Actin-binding</keyword>
<dbReference type="InterPro" id="IPR036140">
    <property type="entry name" value="PFN_sf"/>
</dbReference>
<gene>
    <name evidence="7" type="ORF">M0811_07414</name>
</gene>
<keyword evidence="5" id="KW-0206">Cytoskeleton</keyword>
<evidence type="ECO:0000256" key="6">
    <source>
        <dbReference type="RuleBase" id="RU003909"/>
    </source>
</evidence>
<dbReference type="GO" id="GO:0003785">
    <property type="term" value="F:actin monomer binding"/>
    <property type="evidence" value="ECO:0007669"/>
    <property type="project" value="TreeGrafter"/>
</dbReference>
<sequence>MSNWDSFIEEQLIGSGHISQACILGYSGDILASSKGFKIDSGEITKIINSFEDLPNLLAEGLHINGMKYSVTRAESTIITAKKGPVGAICIKTKQTVLIGLYDETMKSTKSVEIMNELSSYLSTNGY</sequence>
<keyword evidence="8" id="KW-1185">Reference proteome</keyword>
<dbReference type="InterPro" id="IPR005455">
    <property type="entry name" value="PFN_euk"/>
</dbReference>
<dbReference type="Gene3D" id="3.30.450.30">
    <property type="entry name" value="Dynein light chain 2a, cytoplasmic"/>
    <property type="match status" value="1"/>
</dbReference>
<dbReference type="OrthoDB" id="421374at2759"/>
<evidence type="ECO:0000256" key="2">
    <source>
        <dbReference type="ARBA" id="ARBA00010058"/>
    </source>
</evidence>
<dbReference type="CDD" id="cd00148">
    <property type="entry name" value="PROF"/>
    <property type="match status" value="1"/>
</dbReference>
<dbReference type="AlphaFoldDB" id="A0A9Q0RCT3"/>
<dbReference type="InterPro" id="IPR048278">
    <property type="entry name" value="PFN"/>
</dbReference>
<comment type="similarity">
    <text evidence="2 6">Belongs to the profilin family.</text>
</comment>
<evidence type="ECO:0000313" key="8">
    <source>
        <dbReference type="Proteomes" id="UP001149090"/>
    </source>
</evidence>